<feature type="compositionally biased region" description="Polar residues" evidence="5">
    <location>
        <begin position="449"/>
        <end position="461"/>
    </location>
</feature>
<feature type="region of interest" description="Disordered" evidence="5">
    <location>
        <begin position="255"/>
        <end position="325"/>
    </location>
</feature>
<name>A0A9Q1D0D3_CONCO</name>
<keyword evidence="3" id="KW-0863">Zinc-finger</keyword>
<evidence type="ECO:0000256" key="4">
    <source>
        <dbReference type="ARBA" id="ARBA00022833"/>
    </source>
</evidence>
<evidence type="ECO:0000256" key="5">
    <source>
        <dbReference type="SAM" id="MobiDB-lite"/>
    </source>
</evidence>
<protein>
    <recommendedName>
        <fullName evidence="6">PHD-type domain-containing protein</fullName>
    </recommendedName>
</protein>
<dbReference type="GO" id="GO:0005634">
    <property type="term" value="C:nucleus"/>
    <property type="evidence" value="ECO:0007669"/>
    <property type="project" value="TreeGrafter"/>
</dbReference>
<dbReference type="GO" id="GO:0008270">
    <property type="term" value="F:zinc ion binding"/>
    <property type="evidence" value="ECO:0007669"/>
    <property type="project" value="UniProtKB-KW"/>
</dbReference>
<evidence type="ECO:0000256" key="2">
    <source>
        <dbReference type="ARBA" id="ARBA00022723"/>
    </source>
</evidence>
<feature type="region of interest" description="Disordered" evidence="5">
    <location>
        <begin position="662"/>
        <end position="681"/>
    </location>
</feature>
<evidence type="ECO:0000313" key="8">
    <source>
        <dbReference type="Proteomes" id="UP001152803"/>
    </source>
</evidence>
<dbReference type="Gene3D" id="3.30.40.10">
    <property type="entry name" value="Zinc/RING finger domain, C3HC4 (zinc finger)"/>
    <property type="match status" value="1"/>
</dbReference>
<organism evidence="7 8">
    <name type="scientific">Conger conger</name>
    <name type="common">Conger eel</name>
    <name type="synonym">Muraena conger</name>
    <dbReference type="NCBI Taxonomy" id="82655"/>
    <lineage>
        <taxon>Eukaryota</taxon>
        <taxon>Metazoa</taxon>
        <taxon>Chordata</taxon>
        <taxon>Craniata</taxon>
        <taxon>Vertebrata</taxon>
        <taxon>Euteleostomi</taxon>
        <taxon>Actinopterygii</taxon>
        <taxon>Neopterygii</taxon>
        <taxon>Teleostei</taxon>
        <taxon>Anguilliformes</taxon>
        <taxon>Congridae</taxon>
        <taxon>Conger</taxon>
    </lineage>
</organism>
<gene>
    <name evidence="7" type="ORF">COCON_G00206240</name>
</gene>
<keyword evidence="8" id="KW-1185">Reference proteome</keyword>
<feature type="compositionally biased region" description="Basic residues" evidence="5">
    <location>
        <begin position="565"/>
        <end position="582"/>
    </location>
</feature>
<keyword evidence="1" id="KW-0597">Phosphoprotein</keyword>
<dbReference type="GO" id="GO:0006357">
    <property type="term" value="P:regulation of transcription by RNA polymerase II"/>
    <property type="evidence" value="ECO:0007669"/>
    <property type="project" value="TreeGrafter"/>
</dbReference>
<comment type="caution">
    <text evidence="7">The sequence shown here is derived from an EMBL/GenBank/DDBJ whole genome shotgun (WGS) entry which is preliminary data.</text>
</comment>
<feature type="region of interest" description="Disordered" evidence="5">
    <location>
        <begin position="41"/>
        <end position="61"/>
    </location>
</feature>
<feature type="compositionally biased region" description="Low complexity" evidence="5">
    <location>
        <begin position="725"/>
        <end position="738"/>
    </location>
</feature>
<dbReference type="InterPro" id="IPR034732">
    <property type="entry name" value="EPHD"/>
</dbReference>
<evidence type="ECO:0000313" key="7">
    <source>
        <dbReference type="EMBL" id="KAJ8254012.1"/>
    </source>
</evidence>
<dbReference type="PANTHER" id="PTHR14955">
    <property type="entry name" value="RETINOIC ACID INDUCED 1/TRANSCRIPTION FACTOR 20"/>
    <property type="match status" value="1"/>
</dbReference>
<proteinExistence type="predicted"/>
<dbReference type="PANTHER" id="PTHR14955:SF8">
    <property type="entry name" value="SI:CH211-165G14.1-RELATED"/>
    <property type="match status" value="1"/>
</dbReference>
<feature type="region of interest" description="Disordered" evidence="5">
    <location>
        <begin position="396"/>
        <end position="613"/>
    </location>
</feature>
<dbReference type="AlphaFoldDB" id="A0A9Q1D0D3"/>
<keyword evidence="2" id="KW-0479">Metal-binding</keyword>
<dbReference type="Proteomes" id="UP001152803">
    <property type="component" value="Unassembled WGS sequence"/>
</dbReference>
<dbReference type="InterPro" id="IPR052440">
    <property type="entry name" value="Trans_Reg/Chrom_Remod"/>
</dbReference>
<evidence type="ECO:0000259" key="6">
    <source>
        <dbReference type="PROSITE" id="PS51805"/>
    </source>
</evidence>
<feature type="compositionally biased region" description="Acidic residues" evidence="5">
    <location>
        <begin position="478"/>
        <end position="492"/>
    </location>
</feature>
<dbReference type="Pfam" id="PF13771">
    <property type="entry name" value="zf-HC5HC2H"/>
    <property type="match status" value="1"/>
</dbReference>
<dbReference type="PROSITE" id="PS51805">
    <property type="entry name" value="EPHD"/>
    <property type="match status" value="1"/>
</dbReference>
<sequence length="914" mass="99245">MLSFLGIVDMDPLSQGHSMDDGLPLSPSTCSLPTAFDLSTRRRHSPMNSSPVARAPRWCRGVEPPENSSAAYRNSLSTQQVQPDNAFSNTTVTLSYINRSHVHSTQDQIAPKIHSVSTQTGSLSQRSPLDSKGCRLVSAAGRERGGCRLQAANRHVDELASQSKNVKAYSEVLPMERAKGRQGGIVRLAQQAPGFNGKHEFLGPGGAARPQRCHVDSVAEGGRRFSQCREDLGRGVPNGVFWDAESCMGKYSNFRPSVEQRTSGGESSHRGKRTSRKLYSSLNEDFMSPLDESLSPAESSEDEMEDLGCLPQTLNSPSSDSPYAEEDIADVSGVKSADGEGCRFTVQFVEVSSSPEDSCSDDSDVIEVPVTNRLAVLPGGLPQSFRKSPVQEECLSKKKQLTHATKKTEQKGPEERLNGNTLVEERAVGRKKQPPRAARQEVVVGNVTPLRSKSSSHTQSVEPCAEPETLADHPAVSDGEDSVSDSACDSEAEASNLTEAVLPDGHCNNLRSSRQKSQPSTSGSEDGIFSNSHNCSTSSTPNEMEKGQAGGSPPRSCPQKEIVKTAKRPKKTQQSHAKRSRTVSKAAQKSACSKKRKKYKPASQPSAFSPREPEIKLKYASYREEKRDSRAVSFAPYVHLENKEYSSYTVINYLEEETGNLKKGRPRQMGQGLVTGTVPGSSYLELGRLDPEERRRTDQVCCLCSGSSGALDLGDLHGPYRPHEGQQGPGAPAEPQGPKGREACSDSDSSYEGRPGKSEPVEGGSAQPHGPKREAAVAAQCRWVCDEDSLPGAVAKTPCPVSNHSDKHSTPTQAQVSRDFWLHEDCGVWSMGVFLVRGRLYGLEEAVRLAQGTVCSTCHEHGATLGCFFKGCPNKYHYRCAVQSDCVLNDENFTMKCTKHKNKSLKGVSRTENR</sequence>
<feature type="region of interest" description="Disordered" evidence="5">
    <location>
        <begin position="714"/>
        <end position="772"/>
    </location>
</feature>
<accession>A0A9Q1D0D3</accession>
<dbReference type="InterPro" id="IPR001965">
    <property type="entry name" value="Znf_PHD"/>
</dbReference>
<dbReference type="InterPro" id="IPR013083">
    <property type="entry name" value="Znf_RING/FYVE/PHD"/>
</dbReference>
<feature type="domain" description="PHD-type" evidence="6">
    <location>
        <begin position="796"/>
        <end position="901"/>
    </location>
</feature>
<feature type="compositionally biased region" description="Basic and acidic residues" evidence="5">
    <location>
        <begin position="406"/>
        <end position="428"/>
    </location>
</feature>
<evidence type="ECO:0000256" key="3">
    <source>
        <dbReference type="ARBA" id="ARBA00022771"/>
    </source>
</evidence>
<dbReference type="EMBL" id="JAFJMO010000016">
    <property type="protein sequence ID" value="KAJ8254012.1"/>
    <property type="molecule type" value="Genomic_DNA"/>
</dbReference>
<evidence type="ECO:0000256" key="1">
    <source>
        <dbReference type="ARBA" id="ARBA00022553"/>
    </source>
</evidence>
<feature type="compositionally biased region" description="Polar residues" evidence="5">
    <location>
        <begin position="312"/>
        <end position="321"/>
    </location>
</feature>
<dbReference type="OrthoDB" id="10029243at2759"/>
<dbReference type="SMART" id="SM00249">
    <property type="entry name" value="PHD"/>
    <property type="match status" value="1"/>
</dbReference>
<keyword evidence="4" id="KW-0862">Zinc</keyword>
<reference evidence="7" key="1">
    <citation type="journal article" date="2023" name="Science">
        <title>Genome structures resolve the early diversification of teleost fishes.</title>
        <authorList>
            <person name="Parey E."/>
            <person name="Louis A."/>
            <person name="Montfort J."/>
            <person name="Bouchez O."/>
            <person name="Roques C."/>
            <person name="Iampietro C."/>
            <person name="Lluch J."/>
            <person name="Castinel A."/>
            <person name="Donnadieu C."/>
            <person name="Desvignes T."/>
            <person name="Floi Bucao C."/>
            <person name="Jouanno E."/>
            <person name="Wen M."/>
            <person name="Mejri S."/>
            <person name="Dirks R."/>
            <person name="Jansen H."/>
            <person name="Henkel C."/>
            <person name="Chen W.J."/>
            <person name="Zahm M."/>
            <person name="Cabau C."/>
            <person name="Klopp C."/>
            <person name="Thompson A.W."/>
            <person name="Robinson-Rechavi M."/>
            <person name="Braasch I."/>
            <person name="Lecointre G."/>
            <person name="Bobe J."/>
            <person name="Postlethwait J.H."/>
            <person name="Berthelot C."/>
            <person name="Roest Crollius H."/>
            <person name="Guiguen Y."/>
        </authorList>
    </citation>
    <scope>NUCLEOTIDE SEQUENCE</scope>
    <source>
        <strain evidence="7">Concon-B</strain>
    </source>
</reference>
<feature type="compositionally biased region" description="Polar residues" evidence="5">
    <location>
        <begin position="509"/>
        <end position="542"/>
    </location>
</feature>